<dbReference type="AlphaFoldDB" id="A0A5C6U5X0"/>
<accession>A0A5C6U5X0</accession>
<name>A0A5C6U5X0_9SPHN</name>
<comment type="caution">
    <text evidence="2">The sequence shown here is derived from an EMBL/GenBank/DDBJ whole genome shotgun (WGS) entry which is preliminary data.</text>
</comment>
<dbReference type="Proteomes" id="UP000321129">
    <property type="component" value="Unassembled WGS sequence"/>
</dbReference>
<reference evidence="2 3" key="1">
    <citation type="submission" date="2019-08" db="EMBL/GenBank/DDBJ databases">
        <title>Sphingorhabdus soil sp. nov., isolated from arctic soil.</title>
        <authorList>
            <person name="Liu Y."/>
        </authorList>
    </citation>
    <scope>NUCLEOTIDE SEQUENCE [LARGE SCALE GENOMIC DNA]</scope>
    <source>
        <strain evidence="2 3">D-2Q-5-6</strain>
    </source>
</reference>
<sequence length="150" mass="16791">MTRPRPVLHEYEGTEHTMSFHDKIETEPAPVQEGEGARKVDRDSLFMAGQLYLEDSTKPIDVRIRNLSAGGLMAEPNASVVNGQNVRIELRTLGLVSGRVAWANDRQFGIAFDTPIDPKIVRRPIGAAEVEKPYTLRKVEHYARPGVNTR</sequence>
<dbReference type="InterPro" id="IPR009875">
    <property type="entry name" value="PilZ_domain"/>
</dbReference>
<protein>
    <submittedName>
        <fullName evidence="2">PilZ domain-containing protein</fullName>
    </submittedName>
</protein>
<evidence type="ECO:0000313" key="2">
    <source>
        <dbReference type="EMBL" id="TXC68244.1"/>
    </source>
</evidence>
<feature type="domain" description="PilZ" evidence="1">
    <location>
        <begin position="47"/>
        <end position="119"/>
    </location>
</feature>
<evidence type="ECO:0000313" key="3">
    <source>
        <dbReference type="Proteomes" id="UP000321129"/>
    </source>
</evidence>
<gene>
    <name evidence="2" type="ORF">FSZ31_11185</name>
</gene>
<dbReference type="GO" id="GO:0035438">
    <property type="term" value="F:cyclic-di-GMP binding"/>
    <property type="evidence" value="ECO:0007669"/>
    <property type="project" value="InterPro"/>
</dbReference>
<proteinExistence type="predicted"/>
<evidence type="ECO:0000259" key="1">
    <source>
        <dbReference type="Pfam" id="PF07238"/>
    </source>
</evidence>
<dbReference type="SUPFAM" id="SSF141371">
    <property type="entry name" value="PilZ domain-like"/>
    <property type="match status" value="1"/>
</dbReference>
<organism evidence="2 3">
    <name type="scientific">Flavisphingopyxis soli</name>
    <dbReference type="NCBI Taxonomy" id="2601267"/>
    <lineage>
        <taxon>Bacteria</taxon>
        <taxon>Pseudomonadati</taxon>
        <taxon>Pseudomonadota</taxon>
        <taxon>Alphaproteobacteria</taxon>
        <taxon>Sphingomonadales</taxon>
        <taxon>Sphingopyxidaceae</taxon>
        <taxon>Flavisphingopyxis</taxon>
    </lineage>
</organism>
<dbReference type="EMBL" id="VOPY01000003">
    <property type="protein sequence ID" value="TXC68244.1"/>
    <property type="molecule type" value="Genomic_DNA"/>
</dbReference>
<keyword evidence="3" id="KW-1185">Reference proteome</keyword>
<dbReference type="Pfam" id="PF07238">
    <property type="entry name" value="PilZ"/>
    <property type="match status" value="1"/>
</dbReference>